<proteinExistence type="predicted"/>
<gene>
    <name evidence="2" type="ORF">ACFOEN_11025</name>
</gene>
<organism evidence="2 3">
    <name type="scientific">Piscinibacterium candidicorallinum</name>
    <dbReference type="NCBI Taxonomy" id="1793872"/>
    <lineage>
        <taxon>Bacteria</taxon>
        <taxon>Pseudomonadati</taxon>
        <taxon>Pseudomonadota</taxon>
        <taxon>Betaproteobacteria</taxon>
        <taxon>Burkholderiales</taxon>
        <taxon>Piscinibacterium</taxon>
    </lineage>
</organism>
<keyword evidence="3" id="KW-1185">Reference proteome</keyword>
<dbReference type="EMBL" id="JBHRTI010000004">
    <property type="protein sequence ID" value="MFC3148175.1"/>
    <property type="molecule type" value="Genomic_DNA"/>
</dbReference>
<feature type="region of interest" description="Disordered" evidence="1">
    <location>
        <begin position="72"/>
        <end position="107"/>
    </location>
</feature>
<protein>
    <submittedName>
        <fullName evidence="2">Uncharacterized protein</fullName>
    </submittedName>
</protein>
<dbReference type="RefSeq" id="WP_377303867.1">
    <property type="nucleotide sequence ID" value="NZ_CP180191.1"/>
</dbReference>
<evidence type="ECO:0000256" key="1">
    <source>
        <dbReference type="SAM" id="MobiDB-lite"/>
    </source>
</evidence>
<sequence length="168" mass="17610">MKDTPYKKTAAGTKEMTARELGLGSAERRLLIMCDGKRTPTELVEFFKSADETLAMTQMLLDRGLIEPAGPPRAAVNLHAKAPGAAPSPPPPPPAPPAGSNRPVGDRGMKAARFVIEQLGPMDGEPLALKLEAAKTPEQLAAALTRAADVIAGIKGREVAAKLREIAG</sequence>
<feature type="compositionally biased region" description="Pro residues" evidence="1">
    <location>
        <begin position="86"/>
        <end position="97"/>
    </location>
</feature>
<evidence type="ECO:0000313" key="3">
    <source>
        <dbReference type="Proteomes" id="UP001595556"/>
    </source>
</evidence>
<name>A0ABV7H7Q5_9BURK</name>
<dbReference type="Proteomes" id="UP001595556">
    <property type="component" value="Unassembled WGS sequence"/>
</dbReference>
<accession>A0ABV7H7Q5</accession>
<reference evidence="3" key="1">
    <citation type="journal article" date="2019" name="Int. J. Syst. Evol. Microbiol.">
        <title>The Global Catalogue of Microorganisms (GCM) 10K type strain sequencing project: providing services to taxonomists for standard genome sequencing and annotation.</title>
        <authorList>
            <consortium name="The Broad Institute Genomics Platform"/>
            <consortium name="The Broad Institute Genome Sequencing Center for Infectious Disease"/>
            <person name="Wu L."/>
            <person name="Ma J."/>
        </authorList>
    </citation>
    <scope>NUCLEOTIDE SEQUENCE [LARGE SCALE GENOMIC DNA]</scope>
    <source>
        <strain evidence="3">KCTC 52168</strain>
    </source>
</reference>
<evidence type="ECO:0000313" key="2">
    <source>
        <dbReference type="EMBL" id="MFC3148175.1"/>
    </source>
</evidence>
<comment type="caution">
    <text evidence="2">The sequence shown here is derived from an EMBL/GenBank/DDBJ whole genome shotgun (WGS) entry which is preliminary data.</text>
</comment>